<gene>
    <name evidence="2" type="ORF">CFOL_v3_31479</name>
</gene>
<feature type="region of interest" description="Disordered" evidence="1">
    <location>
        <begin position="80"/>
        <end position="100"/>
    </location>
</feature>
<sequence>MTIIDAEKMYGRDLTGSSRTRSNVNPQLTPLLFLPTHFCLALTVSSSANRLAGTSPELPLKVEISPELVVLLESSVPRTGDRLEVNDAKSRSGSESTRSS</sequence>
<feature type="compositionally biased region" description="Basic and acidic residues" evidence="1">
    <location>
        <begin position="80"/>
        <end position="92"/>
    </location>
</feature>
<evidence type="ECO:0000313" key="2">
    <source>
        <dbReference type="EMBL" id="GAV88055.1"/>
    </source>
</evidence>
<proteinExistence type="predicted"/>
<dbReference type="OrthoDB" id="10530882at2759"/>
<evidence type="ECO:0000256" key="1">
    <source>
        <dbReference type="SAM" id="MobiDB-lite"/>
    </source>
</evidence>
<dbReference type="EMBL" id="BDDD01004658">
    <property type="protein sequence ID" value="GAV88055.1"/>
    <property type="molecule type" value="Genomic_DNA"/>
</dbReference>
<dbReference type="InParanoid" id="A0A1Q3D6G8"/>
<name>A0A1Q3D6G8_CEPFO</name>
<dbReference type="AlphaFoldDB" id="A0A1Q3D6G8"/>
<organism evidence="2 3">
    <name type="scientific">Cephalotus follicularis</name>
    <name type="common">Albany pitcher plant</name>
    <dbReference type="NCBI Taxonomy" id="3775"/>
    <lineage>
        <taxon>Eukaryota</taxon>
        <taxon>Viridiplantae</taxon>
        <taxon>Streptophyta</taxon>
        <taxon>Embryophyta</taxon>
        <taxon>Tracheophyta</taxon>
        <taxon>Spermatophyta</taxon>
        <taxon>Magnoliopsida</taxon>
        <taxon>eudicotyledons</taxon>
        <taxon>Gunneridae</taxon>
        <taxon>Pentapetalae</taxon>
        <taxon>rosids</taxon>
        <taxon>fabids</taxon>
        <taxon>Oxalidales</taxon>
        <taxon>Cephalotaceae</taxon>
        <taxon>Cephalotus</taxon>
    </lineage>
</organism>
<protein>
    <submittedName>
        <fullName evidence="2">Uncharacterized protein</fullName>
    </submittedName>
</protein>
<reference evidence="3" key="1">
    <citation type="submission" date="2016-04" db="EMBL/GenBank/DDBJ databases">
        <title>Cephalotus genome sequencing.</title>
        <authorList>
            <person name="Fukushima K."/>
            <person name="Hasebe M."/>
            <person name="Fang X."/>
        </authorList>
    </citation>
    <scope>NUCLEOTIDE SEQUENCE [LARGE SCALE GENOMIC DNA]</scope>
    <source>
        <strain evidence="3">cv. St1</strain>
    </source>
</reference>
<comment type="caution">
    <text evidence="2">The sequence shown here is derived from an EMBL/GenBank/DDBJ whole genome shotgun (WGS) entry which is preliminary data.</text>
</comment>
<accession>A0A1Q3D6G8</accession>
<keyword evidence="3" id="KW-1185">Reference proteome</keyword>
<evidence type="ECO:0000313" key="3">
    <source>
        <dbReference type="Proteomes" id="UP000187406"/>
    </source>
</evidence>
<dbReference type="Proteomes" id="UP000187406">
    <property type="component" value="Unassembled WGS sequence"/>
</dbReference>